<name>A0ABQ0M0D9_MYCCL</name>
<evidence type="ECO:0000313" key="4">
    <source>
        <dbReference type="Proteomes" id="UP000815677"/>
    </source>
</evidence>
<evidence type="ECO:0000313" key="3">
    <source>
        <dbReference type="EMBL" id="GAT56777.1"/>
    </source>
</evidence>
<dbReference type="Gene3D" id="3.40.50.1820">
    <property type="entry name" value="alpha/beta hydrolase"/>
    <property type="match status" value="1"/>
</dbReference>
<evidence type="ECO:0000256" key="1">
    <source>
        <dbReference type="ARBA" id="ARBA00022801"/>
    </source>
</evidence>
<dbReference type="InterPro" id="IPR029058">
    <property type="entry name" value="AB_hydrolase_fold"/>
</dbReference>
<keyword evidence="4" id="KW-1185">Reference proteome</keyword>
<sequence>MSDIALNYAPYRKQPLKALYLVYEAVATALRLPYWVLVSLPPALRPRRSWGFKKSLHVRFLRLLTSLGSKVGPLIDLPNHLALVTGVGYHGIWVEPAANELLQGELTTWMRVAGVSSVKLPAYWLHKLNSTIDLEAPLMPGEKIVYALHGGAYTRLSAHPSDVTSGIVRGLLQKVDSVHRTFSIEYRLSSTSPYPEENAFPAALVDAIAGYAYLVSKFPASEIIVEGDSAGGNLALALTRYLVEHPNPNLPVPGGLLLLSPWCDMSGSHITPGASYYTCAKSDYLPVTRNSSSLYPVIAFSGPFGMGATEFNPYISPSSKRIPEVSFAGFPPTFISSGGAELLRDSIRTLHERMARSDTKVQFLEAADAVHDFIVFENGYHEPERTESLTAIAKWVYSLN</sequence>
<dbReference type="PANTHER" id="PTHR48081:SF26">
    <property type="entry name" value="ALPHA_BETA HYDROLASE FOLD-3 DOMAIN-CONTAINING PROTEIN"/>
    <property type="match status" value="1"/>
</dbReference>
<dbReference type="EMBL" id="DF849344">
    <property type="protein sequence ID" value="GAT56777.1"/>
    <property type="molecule type" value="Genomic_DNA"/>
</dbReference>
<feature type="domain" description="Alpha/beta hydrolase fold-3" evidence="2">
    <location>
        <begin position="147"/>
        <end position="374"/>
    </location>
</feature>
<dbReference type="Pfam" id="PF07859">
    <property type="entry name" value="Abhydrolase_3"/>
    <property type="match status" value="1"/>
</dbReference>
<reference evidence="3" key="1">
    <citation type="submission" date="2014-09" db="EMBL/GenBank/DDBJ databases">
        <title>Genome sequence of the luminous mushroom Mycena chlorophos for searching fungal bioluminescence genes.</title>
        <authorList>
            <person name="Tanaka Y."/>
            <person name="Kasuga D."/>
            <person name="Oba Y."/>
            <person name="Hase S."/>
            <person name="Sato K."/>
            <person name="Oba Y."/>
            <person name="Sakakibara Y."/>
        </authorList>
    </citation>
    <scope>NUCLEOTIDE SEQUENCE</scope>
</reference>
<dbReference type="InterPro" id="IPR050300">
    <property type="entry name" value="GDXG_lipolytic_enzyme"/>
</dbReference>
<accession>A0ABQ0M0D9</accession>
<keyword evidence="1" id="KW-0378">Hydrolase</keyword>
<dbReference type="SUPFAM" id="SSF53474">
    <property type="entry name" value="alpha/beta-Hydrolases"/>
    <property type="match status" value="1"/>
</dbReference>
<dbReference type="InterPro" id="IPR013094">
    <property type="entry name" value="AB_hydrolase_3"/>
</dbReference>
<dbReference type="Proteomes" id="UP000815677">
    <property type="component" value="Unassembled WGS sequence"/>
</dbReference>
<organism evidence="3 4">
    <name type="scientific">Mycena chlorophos</name>
    <name type="common">Agaric fungus</name>
    <name type="synonym">Agaricus chlorophos</name>
    <dbReference type="NCBI Taxonomy" id="658473"/>
    <lineage>
        <taxon>Eukaryota</taxon>
        <taxon>Fungi</taxon>
        <taxon>Dikarya</taxon>
        <taxon>Basidiomycota</taxon>
        <taxon>Agaricomycotina</taxon>
        <taxon>Agaricomycetes</taxon>
        <taxon>Agaricomycetidae</taxon>
        <taxon>Agaricales</taxon>
        <taxon>Marasmiineae</taxon>
        <taxon>Mycenaceae</taxon>
        <taxon>Mycena</taxon>
    </lineage>
</organism>
<protein>
    <recommendedName>
        <fullName evidence="2">Alpha/beta hydrolase fold-3 domain-containing protein</fullName>
    </recommendedName>
</protein>
<dbReference type="PANTHER" id="PTHR48081">
    <property type="entry name" value="AB HYDROLASE SUPERFAMILY PROTEIN C4A8.06C"/>
    <property type="match status" value="1"/>
</dbReference>
<evidence type="ECO:0000259" key="2">
    <source>
        <dbReference type="Pfam" id="PF07859"/>
    </source>
</evidence>
<gene>
    <name evidence="3" type="ORF">MCHLO_13392</name>
</gene>
<proteinExistence type="predicted"/>